<dbReference type="GO" id="GO:0016020">
    <property type="term" value="C:membrane"/>
    <property type="evidence" value="ECO:0007669"/>
    <property type="project" value="UniProtKB-SubCell"/>
</dbReference>
<evidence type="ECO:0000256" key="4">
    <source>
        <dbReference type="ARBA" id="ARBA00022989"/>
    </source>
</evidence>
<name>A0AAV5N092_9GAMM</name>
<dbReference type="EMBL" id="BRLH01000002">
    <property type="protein sequence ID" value="GKX55375.1"/>
    <property type="molecule type" value="Genomic_DNA"/>
</dbReference>
<protein>
    <submittedName>
        <fullName evidence="7">Cleavage protein</fullName>
    </submittedName>
</protein>
<keyword evidence="5 6" id="KW-0472">Membrane</keyword>
<dbReference type="Proteomes" id="UP001058124">
    <property type="component" value="Unassembled WGS sequence"/>
</dbReference>
<dbReference type="InterPro" id="IPR051621">
    <property type="entry name" value="T2SS_protein_J"/>
</dbReference>
<evidence type="ECO:0000256" key="2">
    <source>
        <dbReference type="ARBA" id="ARBA00022481"/>
    </source>
</evidence>
<evidence type="ECO:0000256" key="3">
    <source>
        <dbReference type="ARBA" id="ARBA00022692"/>
    </source>
</evidence>
<evidence type="ECO:0000313" key="7">
    <source>
        <dbReference type="EMBL" id="GKX55375.1"/>
    </source>
</evidence>
<organism evidence="7 8">
    <name type="scientific">Leminorella grimontii</name>
    <dbReference type="NCBI Taxonomy" id="82981"/>
    <lineage>
        <taxon>Bacteria</taxon>
        <taxon>Pseudomonadati</taxon>
        <taxon>Pseudomonadota</taxon>
        <taxon>Gammaproteobacteria</taxon>
        <taxon>Enterobacterales</taxon>
        <taxon>Budviciaceae</taxon>
        <taxon>Leminorella</taxon>
    </lineage>
</organism>
<dbReference type="InterPro" id="IPR012902">
    <property type="entry name" value="N_methyl_site"/>
</dbReference>
<accession>A0AAV5N092</accession>
<keyword evidence="4 6" id="KW-1133">Transmembrane helix</keyword>
<dbReference type="PIRSF" id="PIRSF004525">
    <property type="entry name" value="Pilin_peptidase-dep_B_prd"/>
    <property type="match status" value="1"/>
</dbReference>
<keyword evidence="8" id="KW-1185">Reference proteome</keyword>
<comment type="caution">
    <text evidence="7">The sequence shown here is derived from an EMBL/GenBank/DDBJ whole genome shotgun (WGS) entry which is preliminary data.</text>
</comment>
<gene>
    <name evidence="7" type="ORF">SOASR030_14870</name>
</gene>
<evidence type="ECO:0000256" key="1">
    <source>
        <dbReference type="ARBA" id="ARBA00004167"/>
    </source>
</evidence>
<dbReference type="GO" id="GO:0015628">
    <property type="term" value="P:protein secretion by the type II secretion system"/>
    <property type="evidence" value="ECO:0007669"/>
    <property type="project" value="TreeGrafter"/>
</dbReference>
<evidence type="ECO:0000256" key="5">
    <source>
        <dbReference type="ARBA" id="ARBA00023136"/>
    </source>
</evidence>
<sequence length="201" mass="22574">MLAAQRGFSLPEMLIAMLISGLLLSGIMSLLPTFQRQSLMQYRAYRLEQALGQVLQTVEKDLRRAGYLFASTTLRSDEMVKIVTSPSGDVKACVLLSYDLNHNGRIEPEGVSLSERFGYRWRQGVVERQRGVSGCQGGEWEKMLDPSEIVVSGFQIERRDSRSAKGEGEYYFDITLSGHWRGQPAAVRTLVARVKGRSRNP</sequence>
<dbReference type="NCBIfam" id="NF007848">
    <property type="entry name" value="PRK10557.1"/>
    <property type="match status" value="1"/>
</dbReference>
<keyword evidence="2" id="KW-0488">Methylation</keyword>
<evidence type="ECO:0000313" key="8">
    <source>
        <dbReference type="Proteomes" id="UP001058124"/>
    </source>
</evidence>
<dbReference type="AlphaFoldDB" id="A0AAV5N092"/>
<dbReference type="PANTHER" id="PTHR39583:SF3">
    <property type="entry name" value="PREPILIN PEPTIDASE-DEPENDENT PROTEIN B"/>
    <property type="match status" value="1"/>
</dbReference>
<evidence type="ECO:0000256" key="6">
    <source>
        <dbReference type="SAM" id="Phobius"/>
    </source>
</evidence>
<dbReference type="Pfam" id="PF07963">
    <property type="entry name" value="N_methyl"/>
    <property type="match status" value="1"/>
</dbReference>
<dbReference type="InterPro" id="IPR016419">
    <property type="entry name" value="Prepilin_Pept-dep_B_prd"/>
</dbReference>
<dbReference type="PROSITE" id="PS00409">
    <property type="entry name" value="PROKAR_NTER_METHYL"/>
    <property type="match status" value="1"/>
</dbReference>
<dbReference type="RefSeq" id="WP_051155654.1">
    <property type="nucleotide sequence ID" value="NZ_BRLH01000002.1"/>
</dbReference>
<reference evidence="7" key="1">
    <citation type="submission" date="2022-06" db="EMBL/GenBank/DDBJ databases">
        <title>Draft genome sequences of Leminorella grimontii str. JCM5902.</title>
        <authorList>
            <person name="Wakabayashi Y."/>
            <person name="Kojima K."/>
        </authorList>
    </citation>
    <scope>NUCLEOTIDE SEQUENCE</scope>
    <source>
        <strain evidence="7">JCM 5902</strain>
    </source>
</reference>
<keyword evidence="3 6" id="KW-0812">Transmembrane</keyword>
<comment type="subcellular location">
    <subcellularLocation>
        <location evidence="1">Membrane</location>
        <topology evidence="1">Single-pass membrane protein</topology>
    </subcellularLocation>
</comment>
<dbReference type="PANTHER" id="PTHR39583">
    <property type="entry name" value="TYPE II SECRETION SYSTEM PROTEIN J-RELATED"/>
    <property type="match status" value="1"/>
</dbReference>
<feature type="transmembrane region" description="Helical" evidence="6">
    <location>
        <begin position="13"/>
        <end position="34"/>
    </location>
</feature>
<proteinExistence type="predicted"/>
<dbReference type="NCBIfam" id="TIGR02532">
    <property type="entry name" value="IV_pilin_GFxxxE"/>
    <property type="match status" value="1"/>
</dbReference>